<name>A0ABU6WNH8_9FABA</name>
<evidence type="ECO:0008006" key="3">
    <source>
        <dbReference type="Google" id="ProtNLM"/>
    </source>
</evidence>
<keyword evidence="2" id="KW-1185">Reference proteome</keyword>
<comment type="caution">
    <text evidence="1">The sequence shown here is derived from an EMBL/GenBank/DDBJ whole genome shotgun (WGS) entry which is preliminary data.</text>
</comment>
<evidence type="ECO:0000313" key="2">
    <source>
        <dbReference type="Proteomes" id="UP001341840"/>
    </source>
</evidence>
<accession>A0ABU6WNH8</accession>
<proteinExistence type="predicted"/>
<sequence>MGLPIHIWSEDTFNRIANGIDGSLVYVKEIGADFLSFQVHPDEDPKPNCSCSGCELPGTIEVVDIPSETNRQEDSVSTWSIIDDRCLEEIIKETQLKLREEHFDIATHDNHSTFEKTLPPGFEDFNRRKIGMDAVTRSDMVKRHIDNEENEETEDIEVDAEESVTCDDEDEEIEEAKMTLQVCEKAGITYNEDKDVVLTKMTNKKKNNRKRRLKKM</sequence>
<dbReference type="EMBL" id="JASCZI010182231">
    <property type="protein sequence ID" value="MED6187402.1"/>
    <property type="molecule type" value="Genomic_DNA"/>
</dbReference>
<reference evidence="1 2" key="1">
    <citation type="journal article" date="2023" name="Plants (Basel)">
        <title>Bridging the Gap: Combining Genomics and Transcriptomics Approaches to Understand Stylosanthes scabra, an Orphan Legume from the Brazilian Caatinga.</title>
        <authorList>
            <person name="Ferreira-Neto J.R.C."/>
            <person name="da Silva M.D."/>
            <person name="Binneck E."/>
            <person name="de Melo N.F."/>
            <person name="da Silva R.H."/>
            <person name="de Melo A.L.T.M."/>
            <person name="Pandolfi V."/>
            <person name="Bustamante F.O."/>
            <person name="Brasileiro-Vidal A.C."/>
            <person name="Benko-Iseppon A.M."/>
        </authorList>
    </citation>
    <scope>NUCLEOTIDE SEQUENCE [LARGE SCALE GENOMIC DNA]</scope>
    <source>
        <tissue evidence="1">Leaves</tissue>
    </source>
</reference>
<protein>
    <recommendedName>
        <fullName evidence="3">DUF4283 domain-containing protein</fullName>
    </recommendedName>
</protein>
<evidence type="ECO:0000313" key="1">
    <source>
        <dbReference type="EMBL" id="MED6187402.1"/>
    </source>
</evidence>
<organism evidence="1 2">
    <name type="scientific">Stylosanthes scabra</name>
    <dbReference type="NCBI Taxonomy" id="79078"/>
    <lineage>
        <taxon>Eukaryota</taxon>
        <taxon>Viridiplantae</taxon>
        <taxon>Streptophyta</taxon>
        <taxon>Embryophyta</taxon>
        <taxon>Tracheophyta</taxon>
        <taxon>Spermatophyta</taxon>
        <taxon>Magnoliopsida</taxon>
        <taxon>eudicotyledons</taxon>
        <taxon>Gunneridae</taxon>
        <taxon>Pentapetalae</taxon>
        <taxon>rosids</taxon>
        <taxon>fabids</taxon>
        <taxon>Fabales</taxon>
        <taxon>Fabaceae</taxon>
        <taxon>Papilionoideae</taxon>
        <taxon>50 kb inversion clade</taxon>
        <taxon>dalbergioids sensu lato</taxon>
        <taxon>Dalbergieae</taxon>
        <taxon>Pterocarpus clade</taxon>
        <taxon>Stylosanthes</taxon>
    </lineage>
</organism>
<gene>
    <name evidence="1" type="ORF">PIB30_076098</name>
</gene>
<dbReference type="Proteomes" id="UP001341840">
    <property type="component" value="Unassembled WGS sequence"/>
</dbReference>